<reference evidence="2" key="1">
    <citation type="journal article" date="2020" name="Nature">
        <title>Giant virus diversity and host interactions through global metagenomics.</title>
        <authorList>
            <person name="Schulz F."/>
            <person name="Roux S."/>
            <person name="Paez-Espino D."/>
            <person name="Jungbluth S."/>
            <person name="Walsh D.A."/>
            <person name="Denef V.J."/>
            <person name="McMahon K.D."/>
            <person name="Konstantinidis K.T."/>
            <person name="Eloe-Fadrosh E.A."/>
            <person name="Kyrpides N.C."/>
            <person name="Woyke T."/>
        </authorList>
    </citation>
    <scope>NUCLEOTIDE SEQUENCE</scope>
    <source>
        <strain evidence="2">GVMAG-M-3300023184-86</strain>
    </source>
</reference>
<accession>A0A6C0IHU7</accession>
<dbReference type="EMBL" id="MN740173">
    <property type="protein sequence ID" value="QHT91996.1"/>
    <property type="molecule type" value="Genomic_DNA"/>
</dbReference>
<feature type="transmembrane region" description="Helical" evidence="1">
    <location>
        <begin position="12"/>
        <end position="34"/>
    </location>
</feature>
<evidence type="ECO:0008006" key="3">
    <source>
        <dbReference type="Google" id="ProtNLM"/>
    </source>
</evidence>
<keyword evidence="1" id="KW-0812">Transmembrane</keyword>
<dbReference type="InterPro" id="IPR029063">
    <property type="entry name" value="SAM-dependent_MTases_sf"/>
</dbReference>
<name>A0A6C0IHU7_9ZZZZ</name>
<evidence type="ECO:0000313" key="2">
    <source>
        <dbReference type="EMBL" id="QHT91996.1"/>
    </source>
</evidence>
<dbReference type="SUPFAM" id="SSF53335">
    <property type="entry name" value="S-adenosyl-L-methionine-dependent methyltransferases"/>
    <property type="match status" value="1"/>
</dbReference>
<dbReference type="AlphaFoldDB" id="A0A6C0IHU7"/>
<proteinExistence type="predicted"/>
<organism evidence="2">
    <name type="scientific">viral metagenome</name>
    <dbReference type="NCBI Taxonomy" id="1070528"/>
    <lineage>
        <taxon>unclassified sequences</taxon>
        <taxon>metagenomes</taxon>
        <taxon>organismal metagenomes</taxon>
    </lineage>
</organism>
<keyword evidence="1" id="KW-1133">Transmembrane helix</keyword>
<dbReference type="Pfam" id="PF13578">
    <property type="entry name" value="Methyltransf_24"/>
    <property type="match status" value="1"/>
</dbReference>
<dbReference type="Gene3D" id="3.40.50.150">
    <property type="entry name" value="Vaccinia Virus protein VP39"/>
    <property type="match status" value="1"/>
</dbReference>
<keyword evidence="1" id="KW-0472">Membrane</keyword>
<sequence length="264" mass="31287">MQQYLFRHLKRRFLLFIFIIYININININIYYIYMFTIDVSSFLKKKSYYNGDIISSLVMDLYKENKYKDILFVRTFTTGNWLDNLLIKNNDVNRILYYTDNINTPTKSHKLTTIIHSDDLEKQILSLNKTFDLICIDSCHEYEKSLRDFKIVSSFLNETGILISHDCYPWNKTVANSSYIPGQWCGETYIAFVEFAYNNPNMFYTVLNIDTGIGIISKKQIEFFSNALDKNKQEYLLFLHKNSKDPYTYFTENSKDIINSHSS</sequence>
<protein>
    <recommendedName>
        <fullName evidence="3">Methyltransferase domain-containing protein</fullName>
    </recommendedName>
</protein>
<evidence type="ECO:0000256" key="1">
    <source>
        <dbReference type="SAM" id="Phobius"/>
    </source>
</evidence>